<gene>
    <name evidence="3" type="primary">ADAM22_2</name>
    <name evidence="3" type="ORF">OS493_034715</name>
</gene>
<name>A0A9X0CW22_9CNID</name>
<dbReference type="Gene3D" id="2.10.25.10">
    <property type="entry name" value="Laminin"/>
    <property type="match status" value="1"/>
</dbReference>
<dbReference type="PROSITE" id="PS01186">
    <property type="entry name" value="EGF_2"/>
    <property type="match status" value="1"/>
</dbReference>
<accession>A0A9X0CW22</accession>
<feature type="disulfide bond" evidence="1">
    <location>
        <begin position="79"/>
        <end position="88"/>
    </location>
</feature>
<comment type="caution">
    <text evidence="3">The sequence shown here is derived from an EMBL/GenBank/DDBJ whole genome shotgun (WGS) entry which is preliminary data.</text>
</comment>
<dbReference type="PANTHER" id="PTHR11905">
    <property type="entry name" value="ADAM A DISINTEGRIN AND METALLOPROTEASE DOMAIN"/>
    <property type="match status" value="1"/>
</dbReference>
<dbReference type="Pfam" id="PF23106">
    <property type="entry name" value="EGF_Teneurin"/>
    <property type="match status" value="1"/>
</dbReference>
<dbReference type="PROSITE" id="PS50026">
    <property type="entry name" value="EGF_3"/>
    <property type="match status" value="1"/>
</dbReference>
<dbReference type="AlphaFoldDB" id="A0A9X0CW22"/>
<keyword evidence="1" id="KW-0245">EGF-like domain</keyword>
<dbReference type="InterPro" id="IPR000742">
    <property type="entry name" value="EGF"/>
</dbReference>
<sequence length="105" mass="11032">MSSLWSIDDKIVTCKSTSLKMGLDVPEAAMTLGGTKCGDGKVCLSRQCVSLNILLKKGPGCPKNCSGNGLCSNVGKCYCVEPWTGISCSEKISDVKPTTKASETH</sequence>
<protein>
    <submittedName>
        <fullName evidence="3">Disintegrin and metalloproteinase domain-containing protein 22</fullName>
    </submittedName>
</protein>
<reference evidence="3" key="1">
    <citation type="submission" date="2023-01" db="EMBL/GenBank/DDBJ databases">
        <title>Genome assembly of the deep-sea coral Lophelia pertusa.</title>
        <authorList>
            <person name="Herrera S."/>
            <person name="Cordes E."/>
        </authorList>
    </citation>
    <scope>NUCLEOTIDE SEQUENCE</scope>
    <source>
        <strain evidence="3">USNM1676648</strain>
        <tissue evidence="3">Polyp</tissue>
    </source>
</reference>
<dbReference type="GO" id="GO:0006509">
    <property type="term" value="P:membrane protein ectodomain proteolysis"/>
    <property type="evidence" value="ECO:0007669"/>
    <property type="project" value="TreeGrafter"/>
</dbReference>
<dbReference type="PANTHER" id="PTHR11905:SF159">
    <property type="entry name" value="ADAM METALLOPROTEASE"/>
    <property type="match status" value="1"/>
</dbReference>
<evidence type="ECO:0000313" key="4">
    <source>
        <dbReference type="Proteomes" id="UP001163046"/>
    </source>
</evidence>
<comment type="caution">
    <text evidence="1">Lacks conserved residue(s) required for the propagation of feature annotation.</text>
</comment>
<dbReference type="OrthoDB" id="5951731at2759"/>
<dbReference type="EMBL" id="MU826399">
    <property type="protein sequence ID" value="KAJ7376438.1"/>
    <property type="molecule type" value="Genomic_DNA"/>
</dbReference>
<proteinExistence type="predicted"/>
<keyword evidence="1" id="KW-1015">Disulfide bond</keyword>
<organism evidence="3 4">
    <name type="scientific">Desmophyllum pertusum</name>
    <dbReference type="NCBI Taxonomy" id="174260"/>
    <lineage>
        <taxon>Eukaryota</taxon>
        <taxon>Metazoa</taxon>
        <taxon>Cnidaria</taxon>
        <taxon>Anthozoa</taxon>
        <taxon>Hexacorallia</taxon>
        <taxon>Scleractinia</taxon>
        <taxon>Caryophylliina</taxon>
        <taxon>Caryophylliidae</taxon>
        <taxon>Desmophyllum</taxon>
    </lineage>
</organism>
<dbReference type="PROSITE" id="PS00022">
    <property type="entry name" value="EGF_1"/>
    <property type="match status" value="1"/>
</dbReference>
<evidence type="ECO:0000259" key="2">
    <source>
        <dbReference type="PROSITE" id="PS50026"/>
    </source>
</evidence>
<keyword evidence="4" id="KW-1185">Reference proteome</keyword>
<dbReference type="Proteomes" id="UP001163046">
    <property type="component" value="Unassembled WGS sequence"/>
</dbReference>
<evidence type="ECO:0000313" key="3">
    <source>
        <dbReference type="EMBL" id="KAJ7376438.1"/>
    </source>
</evidence>
<evidence type="ECO:0000256" key="1">
    <source>
        <dbReference type="PROSITE-ProRule" id="PRU00076"/>
    </source>
</evidence>
<feature type="domain" description="EGF-like" evidence="2">
    <location>
        <begin position="57"/>
        <end position="89"/>
    </location>
</feature>
<feature type="disulfide bond" evidence="1">
    <location>
        <begin position="61"/>
        <end position="71"/>
    </location>
</feature>